<sequence>MTVAGLRYRQKVYDAAPTVTKNGSFIYGGSPEDYHEWEFRTQLRIAAQEQRSRKVRKKKKDESFTTSSKPKTGKKERTPKGASSERGSEHGPRSEGSFDGMEGFIHEDADERGRDQDGDSEEDDDGRMETVLKVLEGLRGDAFQKAKDLGIAKLGEKNGLQVLIDEIKRMVFPLGTQEAQALFRSGQDKFGPLARQQTESVVSYVGRRRRWWLLMQQLDPRISLSDSLRAELLLELSGLTRDQQLMIKACAGGIDTFEGYAKIMIEHHGLIHLRSQRILGSQDSWPKGKGKDQGKGTTKGFPKGKGFGKGFGSSSASPGWKAYVAEIPGSMPENVMYTHEEEEEHWGYVTSAHEEQYEAESWYDDEASHAMVSQSSEMEQVEEVSDEDVATALNVMESCDHEAHMDTTAEAIQLQLAANMIMGKAGGKGKKGSGKSKGQKGFPVVKSSLTIEERKKRLQEIKSRSKCLKCGQVGHWSGDPQCPKGRGAPKVPPKQAFIATLSDSSDDDEDCLVISDGGQGTPHAMMAYKAGATPKSSAAPRLSPSQVRDLCSQVVPPGGNQRFKFGQHTGLSFEEVTWKYPGYAVWGFKEKKPSLYLAAYLDWVRNYYEIDEDTVEVTRREIPLDRMGPSQASGPSGQGAQVSAPASSSHYTAKKKPPNPPLPVKCRVCKDVSTRGTNAYVTVRTCRDCGHVEKIKKTQPEKKDITQCSHEHTSGLGSSRSTMRVFCKDCGNFIDEMPREEAKRRERRQVENELVAQDCAGEVPSIKVGTLHAIVQDSVLAAVVEEERPQPPTTTQIPDMPSRARAFPGHSMSAAAGSERRRTTMSDMDEDSLSGYMAVLQDDEVALTLPEVDLMSSPDIYAVLDEGANSSVAGGVWMRNTEQKLHRLGFEALWMSSEAKTFNGLDSTTSTLGTRRIPFSILLFDLDRSGKGKTYEGDEPELSGRNLVSGLLDVHVLPESNNAPLLLSQFAQCRLGLVKNMRDFTCTILRDNIEMHVPLARAKGSNLLCINLSTGLKHRSVLPKGVRKLSTASANGPIVLPRNKKARSHEKQDDRNEPCNERPQDDSPTLEGRLKGGELGFTDGPVNSDPASLVSSDKPSSSGNLLDVSSDRLHTAATSTTFPGEAETSGGRLVIARLHDCFYWLRGASQWKAYADGHKQYDSEAKRAALELVRSVFGPQVPSNGSCFVCDLAAVSDPAPITNHIGKSPAILDRVAHAPALVNALAGLRTWVAKSTRPSSMYILFICTAARHRSVAACELTTAILDAECNFEIVHAGRDDSWASMRSCFGRWESTNPPAAVAKVMKDMRRSIAYTHVSWDEPTLRGSGWYGPWRRAVPSQEVVDLEQETPRPSQRHPGAYSGTDRVREAPTGSGASGRDLSSQEAALQAENARLRVELLAAENDRLRSELQSLQGGRDPIPRRGEPTELRSDADVRGRAAARTEARTRETLQRSRTPRILPAEPSVPPPLWKRIPRTSGAIADDWRHDITHEVGPWLDRGILAELLDTLGSRISSKFLRCKQELWCGPSDELQTAENFRQNIRVVLYDVRKGMDMKQLPRFVAVPREMHPLSWSEVAFTKRGRTWTSREGDAGSTEIDSGADFVLVVQHPTYHSSLAYEKEKQAYTAIMNPTQRNSYRSGVRTVCMMDRCTAMVAGIPSYSPDSDPATTLILIHDNQEFPLCPGISQMSPKDYKITRLVHEINEHRPGLIVYKALEPDSKIIMDLLCESDASGVTVCVLSPMSMMPYCGVYTHECEGDADMVCVGPLARTIGKDICVWFEGDGYTPKAYQDTNQHKFVDLLKTIADEAYLEMMSSAMVAATGGDLDDVPDYEPDTPEGSDVEIAGGVGDLEGVSSGGVEEAQVREEQERLVEQAMKPPMTPEERERAWLESLPLPGVPKNEQERRALWRKLPQKVRVAIRRLHRQFNHPAPRTLEAILKAGGASKEFVQAAKLVRCDTCIKTSGKPRGHPVGSGTKEYQVGDALGVDILEVVDSDKQRFQCMNMVDIASGFQQLEVLRPVSKEPPKVLMADRGTHNRELLSKWAAEKGIDLKYAPTEAPWQLGKVERHGGLAKAIVRKVIHETPVRGITEVRRAAQEVVAIKNAMVNSGGYSPQQWITGRNPTEPGALTHEDGWADLGALEARHSKDSEFAQRHQMRMNAKRAMIHLDCSRRVRKALTRNAVAIREDYLPGDFVVYRRDMQTGGTKWSSVARVIGKENSESVWVVHAGIPILCSAHSLRPASEEEVMSHCMLKGTPILPESLTEGPRGKQGFIDAREPLEVSEQQQNSPEAGSSEDPRKPKPSRQPPDSPEAGSTQDPKKRKIVVKQAEDAPIGASSSSSSSSSSDSEDDAKIAIDKTGEDNEAFAVEEIAMSQAEQMAKEALDRGDFRPGTCLEILRATKMKQRKGEREATKSGRSYSLGAYAHGPFAGLTNATMEQVWFVRYVNEYLKAKGATEGWSSFVVNFNTEASLHKDSNNLPGSMNQLTSLGPFTGGELWVRDSSARGKHAEYEGRAGRLLESRHKIVAFGPDQPHATMPFEGERWSISTYASRGYASLDKEQRKALKSLGFHTEPLEALMKDTGYLSYRNGVEIEENSDVAEEMSPSSWEQAINEATSHDGSEDYWQVMKGHFIRVHKKPREMLYTPDESDFPGSIDEISYSRSTYKTFADGTEQTVEDEWGMIREADSKDSREWTGFTCFKQKLFGSADLSSLPDAPVSDAGYIAFMTERFAKTAIAEEAAQGKKPKKLDIRDVDERTRDGILGARGDEWKKYQTWNAAVPIQGELLGKLLQEGHKPVPSQWVDVDKHEHLKGTEAYTPKFRSRLVSCGNFEDVDKSQLRCDSPTAEAETHCMIASYAACHRLRLYCGDVSSAYFQSEPLERVILMKQPRGGLPGVDPEAMLLCRLPVYGTMDAGRGFFVRLSKAARQEGLKMSKIGPGLYYVPGTDGIPAVMLGTHVDDLLWAHTDEGKKLMDRVLSHFELGKIEEGEFRYCGRRFRQDSEYNVSIDTEVVDLARAEMSMSMNYPAGLFTWKEACVVSFSDASFAGEPGFRSQQGRIHYITAESMVDTNTHVAHIIGYASTTIRRVCRSTLQAETYGMQGAVEAGDRIRAILCELRGQLPVLKNWLEESQKHMRHEWVSDCRSLTDHLGTCHGNKVTDKRLAIELESMRQQLWCEDVKTHELYKPHGDKLRWTDTATQVADALTKSMRPHQLFRMMQEGKVILS</sequence>
<feature type="region of interest" description="Disordered" evidence="1">
    <location>
        <begin position="1033"/>
        <end position="1107"/>
    </location>
</feature>
<dbReference type="InterPro" id="IPR036397">
    <property type="entry name" value="RNaseH_sf"/>
</dbReference>
<protein>
    <submittedName>
        <fullName evidence="3">CAMK2A protein</fullName>
    </submittedName>
</protein>
<dbReference type="InterPro" id="IPR001584">
    <property type="entry name" value="Integrase_cat-core"/>
</dbReference>
<evidence type="ECO:0000256" key="1">
    <source>
        <dbReference type="SAM" id="MobiDB-lite"/>
    </source>
</evidence>
<dbReference type="Proteomes" id="UP000604046">
    <property type="component" value="Unassembled WGS sequence"/>
</dbReference>
<dbReference type="Pfam" id="PF07727">
    <property type="entry name" value="RVT_2"/>
    <property type="match status" value="1"/>
</dbReference>
<reference evidence="3" key="1">
    <citation type="submission" date="2021-02" db="EMBL/GenBank/DDBJ databases">
        <authorList>
            <person name="Dougan E. K."/>
            <person name="Rhodes N."/>
            <person name="Thang M."/>
            <person name="Chan C."/>
        </authorList>
    </citation>
    <scope>NUCLEOTIDE SEQUENCE</scope>
</reference>
<feature type="compositionally biased region" description="Basic and acidic residues" evidence="1">
    <location>
        <begin position="104"/>
        <end position="117"/>
    </location>
</feature>
<keyword evidence="4" id="KW-1185">Reference proteome</keyword>
<organism evidence="3 4">
    <name type="scientific">Symbiodinium natans</name>
    <dbReference type="NCBI Taxonomy" id="878477"/>
    <lineage>
        <taxon>Eukaryota</taxon>
        <taxon>Sar</taxon>
        <taxon>Alveolata</taxon>
        <taxon>Dinophyceae</taxon>
        <taxon>Suessiales</taxon>
        <taxon>Symbiodiniaceae</taxon>
        <taxon>Symbiodinium</taxon>
    </lineage>
</organism>
<comment type="caution">
    <text evidence="3">The sequence shown here is derived from an EMBL/GenBank/DDBJ whole genome shotgun (WGS) entry which is preliminary data.</text>
</comment>
<dbReference type="InterPro" id="IPR013103">
    <property type="entry name" value="RVT_2"/>
</dbReference>
<feature type="region of interest" description="Disordered" evidence="1">
    <location>
        <begin position="1409"/>
        <end position="1472"/>
    </location>
</feature>
<feature type="compositionally biased region" description="Basic and acidic residues" evidence="1">
    <location>
        <begin position="1049"/>
        <end position="1065"/>
    </location>
</feature>
<feature type="region of interest" description="Disordered" evidence="1">
    <location>
        <begin position="2280"/>
        <end position="2351"/>
    </location>
</feature>
<dbReference type="GO" id="GO:0015074">
    <property type="term" value="P:DNA integration"/>
    <property type="evidence" value="ECO:0007669"/>
    <property type="project" value="InterPro"/>
</dbReference>
<feature type="compositionally biased region" description="Polar residues" evidence="1">
    <location>
        <begin position="2282"/>
        <end position="2291"/>
    </location>
</feature>
<feature type="compositionally biased region" description="Polar residues" evidence="1">
    <location>
        <begin position="1089"/>
        <end position="1104"/>
    </location>
</feature>
<evidence type="ECO:0000313" key="3">
    <source>
        <dbReference type="EMBL" id="CAE7455092.1"/>
    </source>
</evidence>
<dbReference type="EMBL" id="CAJNDS010002377">
    <property type="protein sequence ID" value="CAE7455092.1"/>
    <property type="molecule type" value="Genomic_DNA"/>
</dbReference>
<dbReference type="Gene3D" id="3.30.420.10">
    <property type="entry name" value="Ribonuclease H-like superfamily/Ribonuclease H"/>
    <property type="match status" value="1"/>
</dbReference>
<feature type="compositionally biased region" description="Low complexity" evidence="1">
    <location>
        <begin position="2336"/>
        <end position="2345"/>
    </location>
</feature>
<accession>A0A812RWC9</accession>
<feature type="compositionally biased region" description="Basic and acidic residues" evidence="1">
    <location>
        <begin position="1419"/>
        <end position="1452"/>
    </location>
</feature>
<feature type="region of interest" description="Disordered" evidence="1">
    <location>
        <begin position="787"/>
        <end position="823"/>
    </location>
</feature>
<feature type="non-terminal residue" evidence="3">
    <location>
        <position position="1"/>
    </location>
</feature>
<gene>
    <name evidence="3" type="primary">CAMK2A</name>
    <name evidence="3" type="ORF">SNAT2548_LOCUS25028</name>
</gene>
<feature type="region of interest" description="Disordered" evidence="1">
    <location>
        <begin position="47"/>
        <end position="127"/>
    </location>
</feature>
<feature type="region of interest" description="Disordered" evidence="1">
    <location>
        <begin position="281"/>
        <end position="317"/>
    </location>
</feature>
<dbReference type="OrthoDB" id="5423336at2759"/>
<feature type="region of interest" description="Disordered" evidence="1">
    <location>
        <begin position="625"/>
        <end position="659"/>
    </location>
</feature>
<dbReference type="InterPro" id="IPR012337">
    <property type="entry name" value="RNaseH-like_sf"/>
</dbReference>
<dbReference type="GO" id="GO:0003676">
    <property type="term" value="F:nucleic acid binding"/>
    <property type="evidence" value="ECO:0007669"/>
    <property type="project" value="InterPro"/>
</dbReference>
<feature type="domain" description="Integrase catalytic" evidence="2">
    <location>
        <begin position="1962"/>
        <end position="2130"/>
    </location>
</feature>
<dbReference type="PROSITE" id="PS50994">
    <property type="entry name" value="INTEGRASE"/>
    <property type="match status" value="1"/>
</dbReference>
<feature type="compositionally biased region" description="Low complexity" evidence="1">
    <location>
        <begin position="628"/>
        <end position="644"/>
    </location>
</feature>
<evidence type="ECO:0000313" key="4">
    <source>
        <dbReference type="Proteomes" id="UP000604046"/>
    </source>
</evidence>
<name>A0A812RWC9_9DINO</name>
<feature type="region of interest" description="Disordered" evidence="1">
    <location>
        <begin position="1341"/>
        <end position="1384"/>
    </location>
</feature>
<evidence type="ECO:0000259" key="2">
    <source>
        <dbReference type="PROSITE" id="PS50994"/>
    </source>
</evidence>
<proteinExistence type="predicted"/>
<dbReference type="SUPFAM" id="SSF53098">
    <property type="entry name" value="Ribonuclease H-like"/>
    <property type="match status" value="1"/>
</dbReference>